<evidence type="ECO:0000313" key="1">
    <source>
        <dbReference type="EMBL" id="RRD48233.1"/>
    </source>
</evidence>
<dbReference type="OrthoDB" id="3245799at2"/>
<protein>
    <submittedName>
        <fullName evidence="1">Uncharacterized protein</fullName>
    </submittedName>
</protein>
<proteinExistence type="predicted"/>
<dbReference type="RefSeq" id="WP_125229040.1">
    <property type="nucleotide sequence ID" value="NZ_RQYT01000048.1"/>
</dbReference>
<dbReference type="EMBL" id="RQYT01000048">
    <property type="protein sequence ID" value="RRD48233.1"/>
    <property type="molecule type" value="Genomic_DNA"/>
</dbReference>
<gene>
    <name evidence="1" type="ORF">EII35_13770</name>
</gene>
<name>A0A3P1WV51_9ACTN</name>
<organism evidence="1 2">
    <name type="scientific">Arachnia propionica</name>
    <dbReference type="NCBI Taxonomy" id="1750"/>
    <lineage>
        <taxon>Bacteria</taxon>
        <taxon>Bacillati</taxon>
        <taxon>Actinomycetota</taxon>
        <taxon>Actinomycetes</taxon>
        <taxon>Propionibacteriales</taxon>
        <taxon>Propionibacteriaceae</taxon>
        <taxon>Arachnia</taxon>
    </lineage>
</organism>
<reference evidence="1 2" key="1">
    <citation type="submission" date="2018-11" db="EMBL/GenBank/DDBJ databases">
        <title>Genomes From Bacteria Associated with the Canine Oral Cavity: a Test Case for Automated Genome-Based Taxonomic Assignment.</title>
        <authorList>
            <person name="Coil D.A."/>
            <person name="Jospin G."/>
            <person name="Darling A.E."/>
            <person name="Wallis C."/>
            <person name="Davis I.J."/>
            <person name="Harris S."/>
            <person name="Eisen J.A."/>
            <person name="Holcombe L.J."/>
            <person name="O'Flynn C."/>
        </authorList>
    </citation>
    <scope>NUCLEOTIDE SEQUENCE [LARGE SCALE GENOMIC DNA]</scope>
    <source>
        <strain evidence="1 2">OH2822_COT-296</strain>
    </source>
</reference>
<comment type="caution">
    <text evidence="1">The sequence shown here is derived from an EMBL/GenBank/DDBJ whole genome shotgun (WGS) entry which is preliminary data.</text>
</comment>
<accession>A0A3P1WV51</accession>
<dbReference type="AlphaFoldDB" id="A0A3P1WV51"/>
<evidence type="ECO:0000313" key="2">
    <source>
        <dbReference type="Proteomes" id="UP000280935"/>
    </source>
</evidence>
<sequence length="732" mass="80192">MIDALFTHTRLPEEVAARIAALDDAGREAAAKEFAATTSTLRTRLVGRDQAQSFLVLLAHLPITPAQAAKALNRELLEMRHAPIITEGLRAKGGDWVAAFIRSASAVPRLRADLARLVDDLIDEFDLPLPEAPDYWRGWYDRSPLPRPGIRWQQRFLAACSVPELFAPDRRIDEQRIARAAWKLRASEPTDDEALLSALLPVFERGDRPATQRAASRWVAGLGLTGLIGKHRRRVIDALPAADSSFVKLALAELLTPELPAADLDALAVAVLPRAAKGLTGKVLKALGRIDAPSADLRDTVAALASATPAAAALLTGWGQTAPEPERLGLWREPVGSPEPDPRHAQLEPSPLVDLMDELAWEQPEAWDHLEWLLGRLFHAAHTRGREALLASAAENLGGNTQLARVLLQLATGEEPSTKGLRPLTGLIGRRMREALPLLGRVPTLLSLPTLVGNRLDWDTFAERATAFREADIPVAPTDVLVALSRMDRGAVPADLGELGQPIDGVASSLAEVVARWRDTDPEPGRLWFVPEEPNASRWQNLRYRRIRCDGDVPVVAELLGIDGPWTEPMNPLDGECSEELGVMSLLPEHPTRPAAHLLQVLGREDPAWNRHPDWLAARLLTTARITPEAAFAILATIVEERKEDREPFAVQLLNAWDEGRLHPETLLAAWQGEWRSEWPLKPIPLVGTLVMVAEAGGLALVWPLLEAMTSVTKAARDAVARFRPETPSPHP</sequence>
<dbReference type="Proteomes" id="UP000280935">
    <property type="component" value="Unassembled WGS sequence"/>
</dbReference>